<evidence type="ECO:0000313" key="1">
    <source>
        <dbReference type="EMBL" id="ESQ37381.1"/>
    </source>
</evidence>
<sequence length="156" mass="16817">KADFSLNPPSLDKAPIWATIKNIPSDLVTDEGLSFIAKPIGRVVDAKPFTTINSAEIKIIADLTKAIPKELEIEREDGNIWILTVSYPWLPSLCPICEEVGHKAAMCPKGSSVVKSEVPSDSAPPEVPVADPVDVVNQSINVPVQKNSPLPKESIK</sequence>
<protein>
    <submittedName>
        <fullName evidence="1">Uncharacterized protein</fullName>
    </submittedName>
</protein>
<dbReference type="KEGG" id="eus:EUTSA_v10002828mg"/>
<evidence type="ECO:0000313" key="2">
    <source>
        <dbReference type="Proteomes" id="UP000030689"/>
    </source>
</evidence>
<gene>
    <name evidence="1" type="ORF">EUTSA_v10002828mg</name>
</gene>
<dbReference type="EMBL" id="KI517609">
    <property type="protein sequence ID" value="ESQ37381.1"/>
    <property type="molecule type" value="Genomic_DNA"/>
</dbReference>
<keyword evidence="2" id="KW-1185">Reference proteome</keyword>
<organism evidence="1 2">
    <name type="scientific">Eutrema salsugineum</name>
    <name type="common">Saltwater cress</name>
    <name type="synonym">Sisymbrium salsugineum</name>
    <dbReference type="NCBI Taxonomy" id="72664"/>
    <lineage>
        <taxon>Eukaryota</taxon>
        <taxon>Viridiplantae</taxon>
        <taxon>Streptophyta</taxon>
        <taxon>Embryophyta</taxon>
        <taxon>Tracheophyta</taxon>
        <taxon>Spermatophyta</taxon>
        <taxon>Magnoliopsida</taxon>
        <taxon>eudicotyledons</taxon>
        <taxon>Gunneridae</taxon>
        <taxon>Pentapetalae</taxon>
        <taxon>rosids</taxon>
        <taxon>malvids</taxon>
        <taxon>Brassicales</taxon>
        <taxon>Brassicaceae</taxon>
        <taxon>Eutremeae</taxon>
        <taxon>Eutrema</taxon>
    </lineage>
</organism>
<dbReference type="Proteomes" id="UP000030689">
    <property type="component" value="Unassembled WGS sequence"/>
</dbReference>
<dbReference type="PANTHER" id="PTHR31286:SF159">
    <property type="entry name" value="DUF4283 DOMAIN-CONTAINING PROTEIN"/>
    <property type="match status" value="1"/>
</dbReference>
<reference evidence="1 2" key="1">
    <citation type="journal article" date="2013" name="Front. Plant Sci.">
        <title>The Reference Genome of the Halophytic Plant Eutrema salsugineum.</title>
        <authorList>
            <person name="Yang R."/>
            <person name="Jarvis D.E."/>
            <person name="Chen H."/>
            <person name="Beilstein M.A."/>
            <person name="Grimwood J."/>
            <person name="Jenkins J."/>
            <person name="Shu S."/>
            <person name="Prochnik S."/>
            <person name="Xin M."/>
            <person name="Ma C."/>
            <person name="Schmutz J."/>
            <person name="Wing R.A."/>
            <person name="Mitchell-Olds T."/>
            <person name="Schumaker K.S."/>
            <person name="Wang X."/>
        </authorList>
    </citation>
    <scope>NUCLEOTIDE SEQUENCE [LARGE SCALE GENOMIC DNA]</scope>
</reference>
<dbReference type="AlphaFoldDB" id="V4MXZ0"/>
<dbReference type="eggNOG" id="KOG1075">
    <property type="taxonomic scope" value="Eukaryota"/>
</dbReference>
<proteinExistence type="predicted"/>
<dbReference type="Gramene" id="ESQ37381">
    <property type="protein sequence ID" value="ESQ37381"/>
    <property type="gene ID" value="EUTSA_v10002828mg"/>
</dbReference>
<feature type="non-terminal residue" evidence="1">
    <location>
        <position position="156"/>
    </location>
</feature>
<dbReference type="InterPro" id="IPR040256">
    <property type="entry name" value="At4g02000-like"/>
</dbReference>
<accession>V4MXZ0</accession>
<dbReference type="STRING" id="72664.V4MXZ0"/>
<name>V4MXZ0_EUTSA</name>
<dbReference type="PANTHER" id="PTHR31286">
    <property type="entry name" value="GLYCINE-RICH CELL WALL STRUCTURAL PROTEIN 1.8-LIKE"/>
    <property type="match status" value="1"/>
</dbReference>
<feature type="non-terminal residue" evidence="1">
    <location>
        <position position="1"/>
    </location>
</feature>